<keyword evidence="2" id="KW-0131">Cell cycle</keyword>
<proteinExistence type="predicted"/>
<dbReference type="InterPro" id="IPR016024">
    <property type="entry name" value="ARM-type_fold"/>
</dbReference>
<sequence length="490" mass="54131">MDENAGSSLPKDILDRLFAYSKSTSLIDALEVLAKISRTAEGRADLASKSVLVMILDLIQGHLEYLNSELLKSSLKLLRNLCAGDVKNQDTFIEKNGVGITLTVLRAVMDTPALDSGAVRIALQVLANVSLAGEKHQQTIWVQFFPKEFLMLARIRSQDTVDPLCMILYACQDGNPIRLAELCGDNGLSLVSEIVRTASIVGFQEEWFKLLLSVICLEEAHLPTLFAKLAVAPADDSKDVRMSCDEFSPEQAFLISILSEILNERLNDVTVSNEFALYILGLFRNASGLVDFSERGKLALPTGSSPIDVLGYALTMLRDICAQHGARGPMENAQDATGTLLSSGLLDLLLNLLRELEPPMVISKAINQGQHQGNADSKQLKRCPYKGFRRDIVAVIGNCLYWRRSVQDEVRCKDGIILLMQQCVADEDNPFLREWGIWTVRNLFEGNTENQQAVAELELQETVNTPEIAELGLRVELDQKTGRPKLVNSA</sequence>
<dbReference type="FunCoup" id="A0A059B963">
    <property type="interactions" value="2410"/>
</dbReference>
<dbReference type="eggNOG" id="KOG2676">
    <property type="taxonomic scope" value="Eukaryota"/>
</dbReference>
<evidence type="ECO:0000313" key="4">
    <source>
        <dbReference type="EMBL" id="KCW62411.1"/>
    </source>
</evidence>
<dbReference type="Gramene" id="KCW62410">
    <property type="protein sequence ID" value="KCW62410"/>
    <property type="gene ID" value="EUGRSUZ_H05060"/>
</dbReference>
<dbReference type="OMA" id="CAWESPP"/>
<accession>A0A059B963</accession>
<dbReference type="InterPro" id="IPR051374">
    <property type="entry name" value="Ataxin-10/CTR86_families"/>
</dbReference>
<dbReference type="EMBL" id="KK198760">
    <property type="protein sequence ID" value="KCW62409.1"/>
    <property type="molecule type" value="Genomic_DNA"/>
</dbReference>
<organism evidence="4">
    <name type="scientific">Eucalyptus grandis</name>
    <name type="common">Flooded gum</name>
    <dbReference type="NCBI Taxonomy" id="71139"/>
    <lineage>
        <taxon>Eukaryota</taxon>
        <taxon>Viridiplantae</taxon>
        <taxon>Streptophyta</taxon>
        <taxon>Embryophyta</taxon>
        <taxon>Tracheophyta</taxon>
        <taxon>Spermatophyta</taxon>
        <taxon>Magnoliopsida</taxon>
        <taxon>eudicotyledons</taxon>
        <taxon>Gunneridae</taxon>
        <taxon>Pentapetalae</taxon>
        <taxon>rosids</taxon>
        <taxon>malvids</taxon>
        <taxon>Myrtales</taxon>
        <taxon>Myrtaceae</taxon>
        <taxon>Myrtoideae</taxon>
        <taxon>Eucalypteae</taxon>
        <taxon>Eucalyptus</taxon>
    </lineage>
</organism>
<dbReference type="EMBL" id="KK198760">
    <property type="protein sequence ID" value="KCW62410.1"/>
    <property type="molecule type" value="Genomic_DNA"/>
</dbReference>
<dbReference type="GO" id="GO:0005829">
    <property type="term" value="C:cytosol"/>
    <property type="evidence" value="ECO:0000318"/>
    <property type="project" value="GO_Central"/>
</dbReference>
<dbReference type="PANTHER" id="PTHR13255:SF0">
    <property type="entry name" value="ATAXIN-10"/>
    <property type="match status" value="1"/>
</dbReference>
<keyword evidence="1" id="KW-0132">Cell division</keyword>
<evidence type="ECO:0000256" key="1">
    <source>
        <dbReference type="ARBA" id="ARBA00022618"/>
    </source>
</evidence>
<evidence type="ECO:0000256" key="2">
    <source>
        <dbReference type="ARBA" id="ARBA00023306"/>
    </source>
</evidence>
<reference evidence="4" key="1">
    <citation type="submission" date="2013-07" db="EMBL/GenBank/DDBJ databases">
        <title>The genome of Eucalyptus grandis.</title>
        <authorList>
            <person name="Schmutz J."/>
            <person name="Hayes R."/>
            <person name="Myburg A."/>
            <person name="Tuskan G."/>
            <person name="Grattapaglia D."/>
            <person name="Rokhsar D.S."/>
        </authorList>
    </citation>
    <scope>NUCLEOTIDE SEQUENCE</scope>
    <source>
        <tissue evidence="4">Leaf extractions</tissue>
    </source>
</reference>
<dbReference type="EMBL" id="KK198760">
    <property type="protein sequence ID" value="KCW62411.1"/>
    <property type="molecule type" value="Genomic_DNA"/>
</dbReference>
<dbReference type="PANTHER" id="PTHR13255">
    <property type="entry name" value="ATAXIN-10"/>
    <property type="match status" value="1"/>
</dbReference>
<dbReference type="GO" id="GO:0051301">
    <property type="term" value="P:cell division"/>
    <property type="evidence" value="ECO:0007669"/>
    <property type="project" value="UniProtKB-KW"/>
</dbReference>
<dbReference type="Gramene" id="KCW62409">
    <property type="protein sequence ID" value="KCW62409"/>
    <property type="gene ID" value="EUGRSUZ_H05060"/>
</dbReference>
<feature type="domain" description="Ataxin-10" evidence="3">
    <location>
        <begin position="388"/>
        <end position="486"/>
    </location>
</feature>
<dbReference type="Gene3D" id="1.25.10.10">
    <property type="entry name" value="Leucine-rich Repeat Variant"/>
    <property type="match status" value="2"/>
</dbReference>
<name>A0A059B963_EUCGR</name>
<dbReference type="SUPFAM" id="SSF48371">
    <property type="entry name" value="ARM repeat"/>
    <property type="match status" value="1"/>
</dbReference>
<dbReference type="KEGG" id="egr:104415955"/>
<dbReference type="Gramene" id="KCW62411">
    <property type="protein sequence ID" value="KCW62411"/>
    <property type="gene ID" value="EUGRSUZ_H05060"/>
</dbReference>
<dbReference type="InterPro" id="IPR019156">
    <property type="entry name" value="Ataxin-10_domain"/>
</dbReference>
<dbReference type="InterPro" id="IPR011989">
    <property type="entry name" value="ARM-like"/>
</dbReference>
<gene>
    <name evidence="4" type="ORF">EUGRSUZ_H05060</name>
</gene>
<protein>
    <recommendedName>
        <fullName evidence="3">Ataxin-10 domain-containing protein</fullName>
    </recommendedName>
</protein>
<evidence type="ECO:0000259" key="3">
    <source>
        <dbReference type="Pfam" id="PF09759"/>
    </source>
</evidence>
<dbReference type="AlphaFoldDB" id="A0A059B963"/>
<dbReference type="Pfam" id="PF09759">
    <property type="entry name" value="Atx10homo_assoc"/>
    <property type="match status" value="1"/>
</dbReference>
<dbReference type="OrthoDB" id="379794at2759"/>